<dbReference type="EMBL" id="JALDAY010000014">
    <property type="protein sequence ID" value="MCI3277220.1"/>
    <property type="molecule type" value="Genomic_DNA"/>
</dbReference>
<dbReference type="RefSeq" id="WP_242774607.1">
    <property type="nucleotide sequence ID" value="NZ_JALDAY010000014.1"/>
</dbReference>
<sequence>MEDKASRDTDPSISRVELSADPADLFVILYDLLPEERFCGNEAIDWFQNSTVRGFADHICKQVLRTGRVTERLRGEIAREIDNHAHRGMFAALVGLDWALAAANPFSPAYDESAMSSLRVRYVLHGHLNNPRETTGLLLPRCARPGKVVSEWEHKADFFGVHRVTRSDCDRIRLERIPSRNDPGFTAGETVSVGAVPVLQNYDDLVFEWPRRGPGRRYRISPSKDLGDRFGEVIENLRESGAEIGVLPESTVSKLLVPRWESRLRELPKDSRLRWLLLGTGPVEDTNPPPNRAVLVDCRTGETILEQDKMAGFTLTADLAEQWRLPGGPHRGPAREDISRGLDITVLDSSLGRLAVLICEDVKQAVPWAAKLQALGVSHILVPLFAAPIQRARAQWERQAAQRCVEEFGAWVVLSNSLAVGAQWDTPPYLEPGDGFNCAVVGPPERRATTYTELYDTQLCRADSAVDPSRVHYRNGTPVTAEDGMPLPLPSVRAGWADTEPTWAEADEEPDWGEAG</sequence>
<name>A0ABS9YIZ8_9ACTN</name>
<organism evidence="1 2">
    <name type="scientific">Streptomyces cylindrosporus</name>
    <dbReference type="NCBI Taxonomy" id="2927583"/>
    <lineage>
        <taxon>Bacteria</taxon>
        <taxon>Bacillati</taxon>
        <taxon>Actinomycetota</taxon>
        <taxon>Actinomycetes</taxon>
        <taxon>Kitasatosporales</taxon>
        <taxon>Streptomycetaceae</taxon>
        <taxon>Streptomyces</taxon>
    </lineage>
</organism>
<gene>
    <name evidence="1" type="ORF">MQP27_39755</name>
</gene>
<proteinExistence type="predicted"/>
<evidence type="ECO:0000313" key="2">
    <source>
        <dbReference type="Proteomes" id="UP001165269"/>
    </source>
</evidence>
<evidence type="ECO:0008006" key="3">
    <source>
        <dbReference type="Google" id="ProtNLM"/>
    </source>
</evidence>
<dbReference type="InterPro" id="IPR036526">
    <property type="entry name" value="C-N_Hydrolase_sf"/>
</dbReference>
<reference evidence="1" key="1">
    <citation type="submission" date="2022-03" db="EMBL/GenBank/DDBJ databases">
        <title>Streptomyces 7R015 and 7R016 isolated from Barleria lupulina in Thailand.</title>
        <authorList>
            <person name="Kanchanasin P."/>
            <person name="Phongsopitanun W."/>
            <person name="Tanasupawat S."/>
        </authorList>
    </citation>
    <scope>NUCLEOTIDE SEQUENCE</scope>
    <source>
        <strain evidence="1">7R015</strain>
    </source>
</reference>
<comment type="caution">
    <text evidence="1">The sequence shown here is derived from an EMBL/GenBank/DDBJ whole genome shotgun (WGS) entry which is preliminary data.</text>
</comment>
<dbReference type="SUPFAM" id="SSF56317">
    <property type="entry name" value="Carbon-nitrogen hydrolase"/>
    <property type="match status" value="1"/>
</dbReference>
<accession>A0ABS9YIZ8</accession>
<keyword evidence="2" id="KW-1185">Reference proteome</keyword>
<evidence type="ECO:0000313" key="1">
    <source>
        <dbReference type="EMBL" id="MCI3277220.1"/>
    </source>
</evidence>
<protein>
    <recommendedName>
        <fullName evidence="3">CN hydrolase domain-containing protein</fullName>
    </recommendedName>
</protein>
<dbReference type="Gene3D" id="3.60.110.10">
    <property type="entry name" value="Carbon-nitrogen hydrolase"/>
    <property type="match status" value="1"/>
</dbReference>
<dbReference type="Proteomes" id="UP001165269">
    <property type="component" value="Unassembled WGS sequence"/>
</dbReference>